<dbReference type="InParanoid" id="A0A6N7F1D6"/>
<accession>A0A6N7F1D6</accession>
<evidence type="ECO:0000256" key="5">
    <source>
        <dbReference type="ARBA" id="ARBA00022481"/>
    </source>
</evidence>
<comment type="subcellular location">
    <subcellularLocation>
        <location evidence="1">Cell inner membrane</location>
        <topology evidence="1">Single-pass membrane protein</topology>
    </subcellularLocation>
</comment>
<evidence type="ECO:0000313" key="13">
    <source>
        <dbReference type="Proteomes" id="UP000471298"/>
    </source>
</evidence>
<evidence type="ECO:0000256" key="1">
    <source>
        <dbReference type="ARBA" id="ARBA00004377"/>
    </source>
</evidence>
<proteinExistence type="inferred from homology"/>
<keyword evidence="13" id="KW-1185">Reference proteome</keyword>
<dbReference type="GO" id="GO:0015628">
    <property type="term" value="P:protein secretion by the type II secretion system"/>
    <property type="evidence" value="ECO:0007669"/>
    <property type="project" value="InterPro"/>
</dbReference>
<evidence type="ECO:0000256" key="2">
    <source>
        <dbReference type="ARBA" id="ARBA00009984"/>
    </source>
</evidence>
<evidence type="ECO:0000313" key="12">
    <source>
        <dbReference type="EMBL" id="MPV85666.1"/>
    </source>
</evidence>
<keyword evidence="8 10" id="KW-1133">Transmembrane helix</keyword>
<dbReference type="InterPro" id="IPR010054">
    <property type="entry name" value="Type2_sec_GspG"/>
</dbReference>
<dbReference type="InterPro" id="IPR013545">
    <property type="entry name" value="T2SS_protein-GspG_C"/>
</dbReference>
<dbReference type="NCBIfam" id="TIGR02532">
    <property type="entry name" value="IV_pilin_GFxxxE"/>
    <property type="match status" value="1"/>
</dbReference>
<feature type="domain" description="Type II secretion system protein GspG C-terminal" evidence="11">
    <location>
        <begin position="31"/>
        <end position="139"/>
    </location>
</feature>
<keyword evidence="9 10" id="KW-0472">Membrane</keyword>
<sequence>MPACQRGFTLIELVVVIAIIAVMAGIVVTKMVDKPGEARAVAAAADITAISQALQLYKIDNFVYPSSDQGLQALVEKPTLPPVPKNYATSGYLSKLPKDPWGNDYIYLSPGQHGDFDLYSFGADGVVGGEGENADVVSW</sequence>
<keyword evidence="4" id="KW-1003">Cell membrane</keyword>
<reference evidence="12 13" key="1">
    <citation type="submission" date="2019-10" db="EMBL/GenBank/DDBJ databases">
        <title>Cardiobacteriales fam. a chemoheterotrophic member of the order Cardiobacteriales, and proposal of Cardiobacteriales fam. nov.</title>
        <authorList>
            <person name="Wang C."/>
        </authorList>
    </citation>
    <scope>NUCLEOTIDE SEQUENCE [LARGE SCALE GENOMIC DNA]</scope>
    <source>
        <strain evidence="12 13">ML27</strain>
    </source>
</reference>
<evidence type="ECO:0000259" key="11">
    <source>
        <dbReference type="Pfam" id="PF08334"/>
    </source>
</evidence>
<dbReference type="PRINTS" id="PR00813">
    <property type="entry name" value="BCTERIALGSPG"/>
</dbReference>
<dbReference type="Gene3D" id="3.30.700.10">
    <property type="entry name" value="Glycoprotein, Type 4 Pilin"/>
    <property type="match status" value="1"/>
</dbReference>
<protein>
    <recommendedName>
        <fullName evidence="3">Type II secretion system core protein G</fullName>
    </recommendedName>
</protein>
<dbReference type="InterPro" id="IPR045584">
    <property type="entry name" value="Pilin-like"/>
</dbReference>
<dbReference type="SUPFAM" id="SSF54523">
    <property type="entry name" value="Pili subunits"/>
    <property type="match status" value="1"/>
</dbReference>
<gene>
    <name evidence="12" type="primary">gspG</name>
    <name evidence="12" type="ORF">GCU85_02800</name>
</gene>
<feature type="transmembrane region" description="Helical" evidence="10">
    <location>
        <begin position="6"/>
        <end position="29"/>
    </location>
</feature>
<comment type="similarity">
    <text evidence="2">Belongs to the GSP G family.</text>
</comment>
<dbReference type="PANTHER" id="PTHR30093">
    <property type="entry name" value="GENERAL SECRETION PATHWAY PROTEIN G"/>
    <property type="match status" value="1"/>
</dbReference>
<dbReference type="RefSeq" id="WP_152809355.1">
    <property type="nucleotide sequence ID" value="NZ_WHNW01000002.1"/>
</dbReference>
<dbReference type="GO" id="GO:0015627">
    <property type="term" value="C:type II protein secretion system complex"/>
    <property type="evidence" value="ECO:0007669"/>
    <property type="project" value="InterPro"/>
</dbReference>
<evidence type="ECO:0000256" key="8">
    <source>
        <dbReference type="ARBA" id="ARBA00022989"/>
    </source>
</evidence>
<keyword evidence="6" id="KW-0997">Cell inner membrane</keyword>
<name>A0A6N7F1D6_9GAMM</name>
<evidence type="ECO:0000256" key="10">
    <source>
        <dbReference type="SAM" id="Phobius"/>
    </source>
</evidence>
<comment type="caution">
    <text evidence="12">The sequence shown here is derived from an EMBL/GenBank/DDBJ whole genome shotgun (WGS) entry which is preliminary data.</text>
</comment>
<dbReference type="Pfam" id="PF07963">
    <property type="entry name" value="N_methyl"/>
    <property type="match status" value="1"/>
</dbReference>
<dbReference type="PROSITE" id="PS00409">
    <property type="entry name" value="PROKAR_NTER_METHYL"/>
    <property type="match status" value="1"/>
</dbReference>
<evidence type="ECO:0000256" key="9">
    <source>
        <dbReference type="ARBA" id="ARBA00023136"/>
    </source>
</evidence>
<keyword evidence="7 10" id="KW-0812">Transmembrane</keyword>
<dbReference type="PANTHER" id="PTHR30093:SF44">
    <property type="entry name" value="TYPE II SECRETION SYSTEM CORE PROTEIN G"/>
    <property type="match status" value="1"/>
</dbReference>
<dbReference type="Proteomes" id="UP000471298">
    <property type="component" value="Unassembled WGS sequence"/>
</dbReference>
<dbReference type="InterPro" id="IPR000983">
    <property type="entry name" value="Bac_GSPG_pilin"/>
</dbReference>
<dbReference type="GO" id="GO:0005886">
    <property type="term" value="C:plasma membrane"/>
    <property type="evidence" value="ECO:0007669"/>
    <property type="project" value="UniProtKB-SubCell"/>
</dbReference>
<evidence type="ECO:0000256" key="6">
    <source>
        <dbReference type="ARBA" id="ARBA00022519"/>
    </source>
</evidence>
<keyword evidence="5" id="KW-0488">Methylation</keyword>
<dbReference type="EMBL" id="WHNW01000002">
    <property type="protein sequence ID" value="MPV85666.1"/>
    <property type="molecule type" value="Genomic_DNA"/>
</dbReference>
<dbReference type="NCBIfam" id="TIGR01710">
    <property type="entry name" value="typeII_sec_gspG"/>
    <property type="match status" value="1"/>
</dbReference>
<dbReference type="InterPro" id="IPR012902">
    <property type="entry name" value="N_methyl_site"/>
</dbReference>
<evidence type="ECO:0000256" key="3">
    <source>
        <dbReference type="ARBA" id="ARBA00020042"/>
    </source>
</evidence>
<evidence type="ECO:0000256" key="7">
    <source>
        <dbReference type="ARBA" id="ARBA00022692"/>
    </source>
</evidence>
<dbReference type="Pfam" id="PF08334">
    <property type="entry name" value="T2SSG"/>
    <property type="match status" value="1"/>
</dbReference>
<dbReference type="FunCoup" id="A0A6N7F1D6">
    <property type="interactions" value="127"/>
</dbReference>
<organism evidence="12 13">
    <name type="scientific">Ostreibacterium oceani</name>
    <dbReference type="NCBI Taxonomy" id="2654998"/>
    <lineage>
        <taxon>Bacteria</taxon>
        <taxon>Pseudomonadati</taxon>
        <taxon>Pseudomonadota</taxon>
        <taxon>Gammaproteobacteria</taxon>
        <taxon>Cardiobacteriales</taxon>
        <taxon>Ostreibacteriaceae</taxon>
        <taxon>Ostreibacterium</taxon>
    </lineage>
</organism>
<dbReference type="AlphaFoldDB" id="A0A6N7F1D6"/>
<evidence type="ECO:0000256" key="4">
    <source>
        <dbReference type="ARBA" id="ARBA00022475"/>
    </source>
</evidence>